<dbReference type="SUPFAM" id="SSF55166">
    <property type="entry name" value="Hedgehog/DD-peptidase"/>
    <property type="match status" value="1"/>
</dbReference>
<evidence type="ECO:0000313" key="3">
    <source>
        <dbReference type="Proteomes" id="UP000243502"/>
    </source>
</evidence>
<dbReference type="InterPro" id="IPR009045">
    <property type="entry name" value="Zn_M74/Hedgehog-like"/>
</dbReference>
<dbReference type="InterPro" id="IPR039561">
    <property type="entry name" value="Peptidase_M15C"/>
</dbReference>
<name>A0A2I8EZ46_9BURK</name>
<dbReference type="KEGG" id="pter:C2L65_35320"/>
<dbReference type="GO" id="GO:0008233">
    <property type="term" value="F:peptidase activity"/>
    <property type="evidence" value="ECO:0007669"/>
    <property type="project" value="InterPro"/>
</dbReference>
<dbReference type="AlphaFoldDB" id="A0A2I8EZ46"/>
<reference evidence="2 3" key="1">
    <citation type="submission" date="2018-01" db="EMBL/GenBank/DDBJ databases">
        <title>Species boundaries and ecological features among Paraburkholderia terrae DSMZ17804T, P. hospita DSMZ17164T and P. caribensis DSMZ13236T.</title>
        <authorList>
            <person name="Pratama A.A."/>
        </authorList>
    </citation>
    <scope>NUCLEOTIDE SEQUENCE [LARGE SCALE GENOMIC DNA]</scope>
    <source>
        <strain evidence="2 3">DSM 17804</strain>
    </source>
</reference>
<dbReference type="Proteomes" id="UP000243502">
    <property type="component" value="Chromosome 3"/>
</dbReference>
<accession>A0A2I8EZ46</accession>
<gene>
    <name evidence="2" type="ORF">C2L65_35320</name>
</gene>
<feature type="domain" description="Peptidase M15C" evidence="1">
    <location>
        <begin position="121"/>
        <end position="179"/>
    </location>
</feature>
<proteinExistence type="predicted"/>
<sequence>MDYFDRTILPKKSEMNPGVSSPKNTFMKEILGEPVVGGKYDPNGHGTPINNPVFKEQTATLDVGPFKATGLKVALASLIKVMTAVQHSQPELYKILRSDGMLVARFTKIRQPDGSLKIGPGISNHSWGTAIDIKLLEVTDRQGDGKVLRGLLALSPFFSQFGWYWGAEFPVEDSMHFEVSQEQLAKWNSAGLLKK</sequence>
<evidence type="ECO:0000259" key="1">
    <source>
        <dbReference type="Pfam" id="PF13539"/>
    </source>
</evidence>
<dbReference type="Pfam" id="PF13539">
    <property type="entry name" value="Peptidase_M15_4"/>
    <property type="match status" value="1"/>
</dbReference>
<protein>
    <recommendedName>
        <fullName evidence="1">Peptidase M15C domain-containing protein</fullName>
    </recommendedName>
</protein>
<dbReference type="OrthoDB" id="9799970at2"/>
<dbReference type="EMBL" id="CP026113">
    <property type="protein sequence ID" value="AUT64893.1"/>
    <property type="molecule type" value="Genomic_DNA"/>
</dbReference>
<organism evidence="2 3">
    <name type="scientific">Paraburkholderia terrae</name>
    <dbReference type="NCBI Taxonomy" id="311230"/>
    <lineage>
        <taxon>Bacteria</taxon>
        <taxon>Pseudomonadati</taxon>
        <taxon>Pseudomonadota</taxon>
        <taxon>Betaproteobacteria</taxon>
        <taxon>Burkholderiales</taxon>
        <taxon>Burkholderiaceae</taxon>
        <taxon>Paraburkholderia</taxon>
    </lineage>
</organism>
<evidence type="ECO:0000313" key="2">
    <source>
        <dbReference type="EMBL" id="AUT64893.1"/>
    </source>
</evidence>
<dbReference type="RefSeq" id="WP_042309726.1">
    <property type="nucleotide sequence ID" value="NZ_CP026113.1"/>
</dbReference>
<dbReference type="Gene3D" id="3.30.1380.10">
    <property type="match status" value="1"/>
</dbReference>